<evidence type="ECO:0000259" key="1">
    <source>
        <dbReference type="PROSITE" id="PS50076"/>
    </source>
</evidence>
<dbReference type="Pfam" id="PF00226">
    <property type="entry name" value="DnaJ"/>
    <property type="match status" value="1"/>
</dbReference>
<dbReference type="AlphaFoldDB" id="A0A380BHB9"/>
<dbReference type="InterPro" id="IPR036869">
    <property type="entry name" value="J_dom_sf"/>
</dbReference>
<dbReference type="Proteomes" id="UP000254893">
    <property type="component" value="Unassembled WGS sequence"/>
</dbReference>
<gene>
    <name evidence="2" type="ORF">NCTC11388_00790</name>
</gene>
<sequence length="155" mass="17871">MSTFAAMKKIADYRRLLNVDKSADLKTLKSTYRTIMKECHPDKFVNDEEGRIAAEIKSKEMIEAYHFLVSICPETLENQLPIYSATIANSGIADFDWKGQVMVITFHDGSQYEYFGVAKNDYIKFINADSPGRFARRHIFHSYPYRNVLKTSEPV</sequence>
<reference evidence="2 3" key="1">
    <citation type="submission" date="2018-06" db="EMBL/GenBank/DDBJ databases">
        <authorList>
            <consortium name="Pathogen Informatics"/>
            <person name="Doyle S."/>
        </authorList>
    </citation>
    <scope>NUCLEOTIDE SEQUENCE [LARGE SCALE GENOMIC DNA]</scope>
    <source>
        <strain evidence="2 3">NCTC11388</strain>
    </source>
</reference>
<proteinExistence type="predicted"/>
<protein>
    <submittedName>
        <fullName evidence="2">Chaperone protein DnaJ</fullName>
    </submittedName>
</protein>
<dbReference type="EMBL" id="UGYW01000002">
    <property type="protein sequence ID" value="SUJ01470.1"/>
    <property type="molecule type" value="Genomic_DNA"/>
</dbReference>
<name>A0A380BHB9_SPHSI</name>
<dbReference type="Pfam" id="PF13619">
    <property type="entry name" value="KTSC"/>
    <property type="match status" value="1"/>
</dbReference>
<evidence type="ECO:0000313" key="2">
    <source>
        <dbReference type="EMBL" id="SUJ01470.1"/>
    </source>
</evidence>
<dbReference type="InterPro" id="IPR001623">
    <property type="entry name" value="DnaJ_domain"/>
</dbReference>
<evidence type="ECO:0000313" key="3">
    <source>
        <dbReference type="Proteomes" id="UP000254893"/>
    </source>
</evidence>
<accession>A0A380BHB9</accession>
<dbReference type="CDD" id="cd06257">
    <property type="entry name" value="DnaJ"/>
    <property type="match status" value="1"/>
</dbReference>
<organism evidence="2 3">
    <name type="scientific">Sphingobacterium spiritivorum</name>
    <name type="common">Flavobacterium spiritivorum</name>
    <dbReference type="NCBI Taxonomy" id="258"/>
    <lineage>
        <taxon>Bacteria</taxon>
        <taxon>Pseudomonadati</taxon>
        <taxon>Bacteroidota</taxon>
        <taxon>Sphingobacteriia</taxon>
        <taxon>Sphingobacteriales</taxon>
        <taxon>Sphingobacteriaceae</taxon>
        <taxon>Sphingobacterium</taxon>
    </lineage>
</organism>
<dbReference type="SMART" id="SM00271">
    <property type="entry name" value="DnaJ"/>
    <property type="match status" value="1"/>
</dbReference>
<dbReference type="Gene3D" id="1.10.287.110">
    <property type="entry name" value="DnaJ domain"/>
    <property type="match status" value="1"/>
</dbReference>
<dbReference type="InterPro" id="IPR025309">
    <property type="entry name" value="KTSC_dom"/>
</dbReference>
<feature type="domain" description="J" evidence="1">
    <location>
        <begin position="12"/>
        <end position="81"/>
    </location>
</feature>
<dbReference type="PROSITE" id="PS50076">
    <property type="entry name" value="DNAJ_2"/>
    <property type="match status" value="1"/>
</dbReference>
<dbReference type="SUPFAM" id="SSF46565">
    <property type="entry name" value="Chaperone J-domain"/>
    <property type="match status" value="1"/>
</dbReference>